<dbReference type="NCBIfam" id="TIGR02937">
    <property type="entry name" value="sigma70-ECF"/>
    <property type="match status" value="1"/>
</dbReference>
<evidence type="ECO:0000313" key="9">
    <source>
        <dbReference type="Proteomes" id="UP000016568"/>
    </source>
</evidence>
<dbReference type="Gene3D" id="1.10.10.10">
    <property type="entry name" value="Winged helix-like DNA-binding domain superfamily/Winged helix DNA-binding domain"/>
    <property type="match status" value="1"/>
</dbReference>
<evidence type="ECO:0000256" key="1">
    <source>
        <dbReference type="ARBA" id="ARBA00010641"/>
    </source>
</evidence>
<evidence type="ECO:0000256" key="3">
    <source>
        <dbReference type="ARBA" id="ARBA00023082"/>
    </source>
</evidence>
<feature type="compositionally biased region" description="Polar residues" evidence="5">
    <location>
        <begin position="9"/>
        <end position="23"/>
    </location>
</feature>
<accession>U2YL20</accession>
<dbReference type="GO" id="GO:0003677">
    <property type="term" value="F:DNA binding"/>
    <property type="evidence" value="ECO:0007669"/>
    <property type="project" value="InterPro"/>
</dbReference>
<dbReference type="AlphaFoldDB" id="U2YL20"/>
<dbReference type="InterPro" id="IPR007627">
    <property type="entry name" value="RNA_pol_sigma70_r2"/>
</dbReference>
<feature type="region of interest" description="Disordered" evidence="5">
    <location>
        <begin position="1"/>
        <end position="23"/>
    </location>
</feature>
<keyword evidence="4" id="KW-0804">Transcription</keyword>
<keyword evidence="2" id="KW-0805">Transcription regulation</keyword>
<dbReference type="SUPFAM" id="SSF88659">
    <property type="entry name" value="Sigma3 and sigma4 domains of RNA polymerase sigma factors"/>
    <property type="match status" value="1"/>
</dbReference>
<feature type="domain" description="RNA polymerase sigma-70 region 2" evidence="6">
    <location>
        <begin position="30"/>
        <end position="95"/>
    </location>
</feature>
<dbReference type="Pfam" id="PF08281">
    <property type="entry name" value="Sigma70_r4_2"/>
    <property type="match status" value="1"/>
</dbReference>
<dbReference type="InterPro" id="IPR014284">
    <property type="entry name" value="RNA_pol_sigma-70_dom"/>
</dbReference>
<dbReference type="SUPFAM" id="SSF88946">
    <property type="entry name" value="Sigma2 domain of RNA polymerase sigma factors"/>
    <property type="match status" value="1"/>
</dbReference>
<dbReference type="eggNOG" id="COG1595">
    <property type="taxonomic scope" value="Bacteria"/>
</dbReference>
<organism evidence="8 9">
    <name type="scientific">Caenibius tardaugens NBRC 16725</name>
    <dbReference type="NCBI Taxonomy" id="1219035"/>
    <lineage>
        <taxon>Bacteria</taxon>
        <taxon>Pseudomonadati</taxon>
        <taxon>Pseudomonadota</taxon>
        <taxon>Alphaproteobacteria</taxon>
        <taxon>Sphingomonadales</taxon>
        <taxon>Erythrobacteraceae</taxon>
        <taxon>Caenibius</taxon>
    </lineage>
</organism>
<dbReference type="InterPro" id="IPR013324">
    <property type="entry name" value="RNA_pol_sigma_r3/r4-like"/>
</dbReference>
<evidence type="ECO:0000256" key="5">
    <source>
        <dbReference type="SAM" id="MobiDB-lite"/>
    </source>
</evidence>
<protein>
    <submittedName>
        <fullName evidence="8">Putative RNA polymerase ECF-type sigma factor</fullName>
    </submittedName>
</protein>
<keyword evidence="3" id="KW-0731">Sigma factor</keyword>
<dbReference type="Gene3D" id="1.10.1740.10">
    <property type="match status" value="1"/>
</dbReference>
<reference evidence="8 9" key="1">
    <citation type="submission" date="2013-09" db="EMBL/GenBank/DDBJ databases">
        <title>Whole genome shotgun sequence of Novosphingobium tardaugens NBRC 16725.</title>
        <authorList>
            <person name="Isaki S."/>
            <person name="Hosoyama A."/>
            <person name="Tsuchikane K."/>
            <person name="Katsumata H."/>
            <person name="Ando Y."/>
            <person name="Yamazaki S."/>
            <person name="Fujita N."/>
        </authorList>
    </citation>
    <scope>NUCLEOTIDE SEQUENCE [LARGE SCALE GENOMIC DNA]</scope>
    <source>
        <strain evidence="8 9">NBRC 16725</strain>
    </source>
</reference>
<name>U2YL20_9SPHN</name>
<dbReference type="CDD" id="cd06171">
    <property type="entry name" value="Sigma70_r4"/>
    <property type="match status" value="1"/>
</dbReference>
<evidence type="ECO:0000259" key="7">
    <source>
        <dbReference type="Pfam" id="PF08281"/>
    </source>
</evidence>
<dbReference type="GO" id="GO:0016987">
    <property type="term" value="F:sigma factor activity"/>
    <property type="evidence" value="ECO:0007669"/>
    <property type="project" value="UniProtKB-KW"/>
</dbReference>
<proteinExistence type="inferred from homology"/>
<dbReference type="InterPro" id="IPR013325">
    <property type="entry name" value="RNA_pol_sigma_r2"/>
</dbReference>
<evidence type="ECO:0000256" key="4">
    <source>
        <dbReference type="ARBA" id="ARBA00023163"/>
    </source>
</evidence>
<dbReference type="PANTHER" id="PTHR43133:SF63">
    <property type="entry name" value="RNA POLYMERASE SIGMA FACTOR FECI-RELATED"/>
    <property type="match status" value="1"/>
</dbReference>
<evidence type="ECO:0000259" key="6">
    <source>
        <dbReference type="Pfam" id="PF04542"/>
    </source>
</evidence>
<sequence>MSEQHFSDIETVNDTSQRDSQSAGGLETVYHACRHQLLRFLIARTGDQDEALDVLQETWIRLQTTPTGPIANPRAYLFRMCQNLVVDRARAKQRRMQRDRIWSDDRTLHYPGTQEAIDVEQKNAEDDLLEREEIERLVSALKTLPDGARRVFEMHKIEGLSHLEIAARLHISKSGVEKHMAVAMKHLRRALID</sequence>
<dbReference type="GO" id="GO:0006352">
    <property type="term" value="P:DNA-templated transcription initiation"/>
    <property type="evidence" value="ECO:0007669"/>
    <property type="project" value="InterPro"/>
</dbReference>
<feature type="domain" description="RNA polymerase sigma factor 70 region 4 type 2" evidence="7">
    <location>
        <begin position="135"/>
        <end position="187"/>
    </location>
</feature>
<comment type="caution">
    <text evidence="8">The sequence shown here is derived from an EMBL/GenBank/DDBJ whole genome shotgun (WGS) entry which is preliminary data.</text>
</comment>
<dbReference type="InterPro" id="IPR036388">
    <property type="entry name" value="WH-like_DNA-bd_sf"/>
</dbReference>
<dbReference type="PANTHER" id="PTHR43133">
    <property type="entry name" value="RNA POLYMERASE ECF-TYPE SIGMA FACTO"/>
    <property type="match status" value="1"/>
</dbReference>
<dbReference type="Pfam" id="PF04542">
    <property type="entry name" value="Sigma70_r2"/>
    <property type="match status" value="1"/>
</dbReference>
<evidence type="ECO:0000256" key="2">
    <source>
        <dbReference type="ARBA" id="ARBA00023015"/>
    </source>
</evidence>
<dbReference type="InterPro" id="IPR013249">
    <property type="entry name" value="RNA_pol_sigma70_r4_t2"/>
</dbReference>
<gene>
    <name evidence="8" type="ORF">NT2_05_02050</name>
</gene>
<comment type="similarity">
    <text evidence="1">Belongs to the sigma-70 factor family. ECF subfamily.</text>
</comment>
<dbReference type="EMBL" id="BASZ01000005">
    <property type="protein sequence ID" value="GAD49285.1"/>
    <property type="molecule type" value="Genomic_DNA"/>
</dbReference>
<dbReference type="RefSeq" id="WP_021690191.1">
    <property type="nucleotide sequence ID" value="NZ_BASZ01000005.1"/>
</dbReference>
<dbReference type="InterPro" id="IPR039425">
    <property type="entry name" value="RNA_pol_sigma-70-like"/>
</dbReference>
<dbReference type="Proteomes" id="UP000016568">
    <property type="component" value="Unassembled WGS sequence"/>
</dbReference>
<keyword evidence="9" id="KW-1185">Reference proteome</keyword>
<evidence type="ECO:0000313" key="8">
    <source>
        <dbReference type="EMBL" id="GAD49285.1"/>
    </source>
</evidence>